<comment type="cofactor">
    <cofactor evidence="7">
        <name>Zn(2+)</name>
        <dbReference type="ChEBI" id="CHEBI:29105"/>
    </cofactor>
    <text evidence="7">Binds 1 zinc ion per subunit.</text>
</comment>
<dbReference type="InterPro" id="IPR002481">
    <property type="entry name" value="FUR"/>
</dbReference>
<keyword evidence="8" id="KW-1133">Transmembrane helix</keyword>
<dbReference type="GO" id="GO:1900376">
    <property type="term" value="P:regulation of secondary metabolite biosynthetic process"/>
    <property type="evidence" value="ECO:0007669"/>
    <property type="project" value="TreeGrafter"/>
</dbReference>
<keyword evidence="4" id="KW-0805">Transcription regulation</keyword>
<dbReference type="GO" id="GO:0045892">
    <property type="term" value="P:negative regulation of DNA-templated transcription"/>
    <property type="evidence" value="ECO:0007669"/>
    <property type="project" value="TreeGrafter"/>
</dbReference>
<proteinExistence type="inferred from homology"/>
<reference evidence="9 10" key="1">
    <citation type="submission" date="2018-01" db="EMBL/GenBank/DDBJ databases">
        <title>Metagenomic assembled genomes from two thermal pools in the Uzon Caldera, Kamchatka, Russia.</title>
        <authorList>
            <person name="Wilkins L."/>
            <person name="Ettinger C."/>
        </authorList>
    </citation>
    <scope>NUCLEOTIDE SEQUENCE [LARGE SCALE GENOMIC DNA]</scope>
    <source>
        <strain evidence="9">ZAV-07</strain>
    </source>
</reference>
<evidence type="ECO:0000256" key="6">
    <source>
        <dbReference type="ARBA" id="ARBA00023163"/>
    </source>
</evidence>
<keyword evidence="7" id="KW-0479">Metal-binding</keyword>
<evidence type="ECO:0000313" key="9">
    <source>
        <dbReference type="EMBL" id="PMP68569.1"/>
    </source>
</evidence>
<dbReference type="EMBL" id="PNIL01000014">
    <property type="protein sequence ID" value="PMP68569.1"/>
    <property type="molecule type" value="Genomic_DNA"/>
</dbReference>
<dbReference type="InterPro" id="IPR043135">
    <property type="entry name" value="Fur_C"/>
</dbReference>
<keyword evidence="8" id="KW-0472">Membrane</keyword>
<evidence type="ECO:0000313" key="10">
    <source>
        <dbReference type="Proteomes" id="UP000237040"/>
    </source>
</evidence>
<dbReference type="SUPFAM" id="SSF46785">
    <property type="entry name" value="Winged helix' DNA-binding domain"/>
    <property type="match status" value="1"/>
</dbReference>
<dbReference type="GO" id="GO:0003700">
    <property type="term" value="F:DNA-binding transcription factor activity"/>
    <property type="evidence" value="ECO:0007669"/>
    <property type="project" value="InterPro"/>
</dbReference>
<dbReference type="PANTHER" id="PTHR33202">
    <property type="entry name" value="ZINC UPTAKE REGULATION PROTEIN"/>
    <property type="match status" value="1"/>
</dbReference>
<dbReference type="AlphaFoldDB" id="A0A2J6WFM8"/>
<protein>
    <recommendedName>
        <fullName evidence="11">Transcriptional repressor</fullName>
    </recommendedName>
</protein>
<gene>
    <name evidence="9" type="ORF">C0189_00865</name>
</gene>
<feature type="binding site" evidence="7">
    <location>
        <position position="174"/>
    </location>
    <ligand>
        <name>Zn(2+)</name>
        <dbReference type="ChEBI" id="CHEBI:29105"/>
    </ligand>
</feature>
<organism evidence="9 10">
    <name type="scientific">Caldisericum exile</name>
    <dbReference type="NCBI Taxonomy" id="693075"/>
    <lineage>
        <taxon>Bacteria</taxon>
        <taxon>Pseudomonadati</taxon>
        <taxon>Caldisericota/Cryosericota group</taxon>
        <taxon>Caldisericota</taxon>
        <taxon>Caldisericia</taxon>
        <taxon>Caldisericales</taxon>
        <taxon>Caldisericaceae</taxon>
        <taxon>Caldisericum</taxon>
    </lineage>
</organism>
<evidence type="ECO:0008006" key="11">
    <source>
        <dbReference type="Google" id="ProtNLM"/>
    </source>
</evidence>
<sequence>GIFVTSFFGLTILWCIFGKVSRVLKFFSIWYLQKIKKCVIIYTMMKDNIEIILRKNGLKVTKPRVEIYKFLKSTYSHPTVEEIFSNVKQTIDKISYATVYNVLNDFIEKGLVKEVSTSEDAKRYDGHIEPHVHLICKVCGKIEDLYIDLSDVEKEIKETGFKVEDIALNVYGICKDCQSKAHHSIKSK</sequence>
<comment type="similarity">
    <text evidence="1">Belongs to the Fur family.</text>
</comment>
<dbReference type="InterPro" id="IPR036388">
    <property type="entry name" value="WH-like_DNA-bd_sf"/>
</dbReference>
<evidence type="ECO:0000256" key="7">
    <source>
        <dbReference type="PIRSR" id="PIRSR602481-1"/>
    </source>
</evidence>
<name>A0A2J6WFM8_9BACT</name>
<feature type="binding site" evidence="7">
    <location>
        <position position="139"/>
    </location>
    <ligand>
        <name>Zn(2+)</name>
        <dbReference type="ChEBI" id="CHEBI:29105"/>
    </ligand>
</feature>
<feature type="non-terminal residue" evidence="9">
    <location>
        <position position="1"/>
    </location>
</feature>
<dbReference type="InterPro" id="IPR036390">
    <property type="entry name" value="WH_DNA-bd_sf"/>
</dbReference>
<feature type="binding site" evidence="7">
    <location>
        <position position="177"/>
    </location>
    <ligand>
        <name>Zn(2+)</name>
        <dbReference type="ChEBI" id="CHEBI:29105"/>
    </ligand>
</feature>
<keyword evidence="6" id="KW-0804">Transcription</keyword>
<keyword evidence="8" id="KW-0812">Transmembrane</keyword>
<dbReference type="CDD" id="cd07153">
    <property type="entry name" value="Fur_like"/>
    <property type="match status" value="1"/>
</dbReference>
<keyword evidence="2" id="KW-0678">Repressor</keyword>
<evidence type="ECO:0000256" key="8">
    <source>
        <dbReference type="SAM" id="Phobius"/>
    </source>
</evidence>
<evidence type="ECO:0000256" key="3">
    <source>
        <dbReference type="ARBA" id="ARBA00022833"/>
    </source>
</evidence>
<dbReference type="Gene3D" id="1.10.10.10">
    <property type="entry name" value="Winged helix-like DNA-binding domain superfamily/Winged helix DNA-binding domain"/>
    <property type="match status" value="1"/>
</dbReference>
<evidence type="ECO:0000256" key="5">
    <source>
        <dbReference type="ARBA" id="ARBA00023125"/>
    </source>
</evidence>
<dbReference type="GO" id="GO:0000976">
    <property type="term" value="F:transcription cis-regulatory region binding"/>
    <property type="evidence" value="ECO:0007669"/>
    <property type="project" value="TreeGrafter"/>
</dbReference>
<keyword evidence="5" id="KW-0238">DNA-binding</keyword>
<feature type="transmembrane region" description="Helical" evidence="8">
    <location>
        <begin position="6"/>
        <end position="27"/>
    </location>
</feature>
<evidence type="ECO:0000256" key="2">
    <source>
        <dbReference type="ARBA" id="ARBA00022491"/>
    </source>
</evidence>
<dbReference type="Gene3D" id="3.30.1490.190">
    <property type="match status" value="1"/>
</dbReference>
<evidence type="ECO:0000256" key="1">
    <source>
        <dbReference type="ARBA" id="ARBA00007957"/>
    </source>
</evidence>
<accession>A0A2J6WFM8</accession>
<dbReference type="GO" id="GO:0008270">
    <property type="term" value="F:zinc ion binding"/>
    <property type="evidence" value="ECO:0007669"/>
    <property type="project" value="TreeGrafter"/>
</dbReference>
<dbReference type="Proteomes" id="UP000237040">
    <property type="component" value="Unassembled WGS sequence"/>
</dbReference>
<comment type="caution">
    <text evidence="9">The sequence shown here is derived from an EMBL/GenBank/DDBJ whole genome shotgun (WGS) entry which is preliminary data.</text>
</comment>
<dbReference type="Pfam" id="PF01475">
    <property type="entry name" value="FUR"/>
    <property type="match status" value="1"/>
</dbReference>
<evidence type="ECO:0000256" key="4">
    <source>
        <dbReference type="ARBA" id="ARBA00023015"/>
    </source>
</evidence>
<keyword evidence="3 7" id="KW-0862">Zinc</keyword>
<feature type="binding site" evidence="7">
    <location>
        <position position="136"/>
    </location>
    <ligand>
        <name>Zn(2+)</name>
        <dbReference type="ChEBI" id="CHEBI:29105"/>
    </ligand>
</feature>
<dbReference type="PANTHER" id="PTHR33202:SF7">
    <property type="entry name" value="FERRIC UPTAKE REGULATION PROTEIN"/>
    <property type="match status" value="1"/>
</dbReference>